<evidence type="ECO:0000313" key="3">
    <source>
        <dbReference type="Proteomes" id="UP000218542"/>
    </source>
</evidence>
<evidence type="ECO:0000313" key="2">
    <source>
        <dbReference type="EMBL" id="GAX59680.1"/>
    </source>
</evidence>
<accession>A0A286TUU2</accession>
<organism evidence="2 3">
    <name type="scientific">Candidatus Scalindua japonica</name>
    <dbReference type="NCBI Taxonomy" id="1284222"/>
    <lineage>
        <taxon>Bacteria</taxon>
        <taxon>Pseudomonadati</taxon>
        <taxon>Planctomycetota</taxon>
        <taxon>Candidatus Brocadiia</taxon>
        <taxon>Candidatus Brocadiales</taxon>
        <taxon>Candidatus Scalinduaceae</taxon>
        <taxon>Candidatus Scalindua</taxon>
    </lineage>
</organism>
<dbReference type="SUPFAM" id="SSF89392">
    <property type="entry name" value="Prokaryotic lipoproteins and lipoprotein localization factors"/>
    <property type="match status" value="1"/>
</dbReference>
<dbReference type="RefSeq" id="WP_096892815.1">
    <property type="nucleotide sequence ID" value="NZ_BAOS01000004.1"/>
</dbReference>
<dbReference type="PANTHER" id="PTHR37507:SF2">
    <property type="entry name" value="SPORULATION PROTEIN YDCC"/>
    <property type="match status" value="1"/>
</dbReference>
<evidence type="ECO:0000256" key="1">
    <source>
        <dbReference type="ARBA" id="ARBA00022729"/>
    </source>
</evidence>
<dbReference type="Proteomes" id="UP000218542">
    <property type="component" value="Unassembled WGS sequence"/>
</dbReference>
<dbReference type="Gene3D" id="2.50.20.10">
    <property type="entry name" value="Lipoprotein localisation LolA/LolB/LppX"/>
    <property type="match status" value="1"/>
</dbReference>
<keyword evidence="1" id="KW-0732">Signal</keyword>
<dbReference type="InterPro" id="IPR052944">
    <property type="entry name" value="Sporulation_related"/>
</dbReference>
<dbReference type="AlphaFoldDB" id="A0A286TUU2"/>
<gene>
    <name evidence="2" type="ORF">SCALIN_C04_0168</name>
</gene>
<keyword evidence="2" id="KW-0449">Lipoprotein</keyword>
<keyword evidence="3" id="KW-1185">Reference proteome</keyword>
<comment type="caution">
    <text evidence="2">The sequence shown here is derived from an EMBL/GenBank/DDBJ whole genome shotgun (WGS) entry which is preliminary data.</text>
</comment>
<dbReference type="EMBL" id="BAOS01000004">
    <property type="protein sequence ID" value="GAX59680.1"/>
    <property type="molecule type" value="Genomic_DNA"/>
</dbReference>
<proteinExistence type="predicted"/>
<sequence length="237" mass="27875">MYKGKILYIIITLSAFIIVFNQTDSYGEDDHISYSLDEILKKVEDANSHLKTMDADIKYSRVISLLDSEEISNGFLQYKKPKKLNLNFFPPRNEINVIDGTYIWIYHLNEKQVEKYEINRDTDSPQGMSIFDLGYEYTTEKARENYTITLLEDIATEEEALYHIELIPKETFDSEYDRILLWVKEGLWLPVQYQMFESDGEIINTIELTNIQINPNMPDKIFILDLPDDVEVLEPFK</sequence>
<dbReference type="CDD" id="cd16325">
    <property type="entry name" value="LolA"/>
    <property type="match status" value="1"/>
</dbReference>
<dbReference type="PANTHER" id="PTHR37507">
    <property type="entry name" value="SPORULATION PROTEIN YDCC"/>
    <property type="match status" value="1"/>
</dbReference>
<dbReference type="InterPro" id="IPR029046">
    <property type="entry name" value="LolA/LolB/LppX"/>
</dbReference>
<protein>
    <submittedName>
        <fullName evidence="2">Outer membrane lipoprotein</fullName>
    </submittedName>
</protein>
<dbReference type="InterPro" id="IPR004564">
    <property type="entry name" value="OM_lipoprot_carrier_LolA-like"/>
</dbReference>
<name>A0A286TUU2_9BACT</name>
<dbReference type="Pfam" id="PF03548">
    <property type="entry name" value="LolA"/>
    <property type="match status" value="1"/>
</dbReference>
<dbReference type="OrthoDB" id="260808at2"/>
<reference evidence="3" key="1">
    <citation type="journal article" date="2017" name="Environ. Microbiol. Rep.">
        <title>Genetic Diversity of Marine Anaerobic Ammonium-Oxidizing Bacteria as Revealed by Genomic and Proteomic Analyses of 'Candidatus Scalindua japonica'.</title>
        <authorList>
            <person name="Oshiki M."/>
            <person name="Mizuto K."/>
            <person name="Kimura Z."/>
            <person name="Kindaichi T."/>
            <person name="Satoh H."/>
            <person name="Okabe S."/>
        </authorList>
    </citation>
    <scope>NUCLEOTIDE SEQUENCE [LARGE SCALE GENOMIC DNA]</scope>
    <source>
        <strain evidence="3">husup-a2</strain>
    </source>
</reference>